<sequence>MKTQALLILGALVSACASTSSVQNEGVTPPPAFEAFTPSRSAYKIVPGDQLEISFLAAPELSRTVTVGPDGRVQLPMIQPVMIAGLSTPQAQSAVQQAMAQALVDPTIDMLVTTFAPQQVFVGGEVGQPGVFEMPGQIDPLQAIIMAGGFTDSSNMRQVILVRRDASGQTQSYAFNVRDGIYNPQLARFGALQRFDVIYVPKSPIAQHNLFIQQYIRDALPVNFSLFYDVAGGNR</sequence>
<accession>A0ABW1S6W5</accession>
<feature type="signal peptide" evidence="2">
    <location>
        <begin position="1"/>
        <end position="17"/>
    </location>
</feature>
<proteinExistence type="predicted"/>
<gene>
    <name evidence="5" type="ORF">ACFQDM_04910</name>
</gene>
<dbReference type="Proteomes" id="UP001596303">
    <property type="component" value="Unassembled WGS sequence"/>
</dbReference>
<dbReference type="PROSITE" id="PS51257">
    <property type="entry name" value="PROKAR_LIPOPROTEIN"/>
    <property type="match status" value="1"/>
</dbReference>
<feature type="domain" description="Polysaccharide export protein N-terminal" evidence="3">
    <location>
        <begin position="38"/>
        <end position="110"/>
    </location>
</feature>
<dbReference type="InterPro" id="IPR003715">
    <property type="entry name" value="Poly_export_N"/>
</dbReference>
<feature type="chain" id="PRO_5046714363" evidence="2">
    <location>
        <begin position="18"/>
        <end position="235"/>
    </location>
</feature>
<dbReference type="InterPro" id="IPR049712">
    <property type="entry name" value="Poly_export"/>
</dbReference>
<evidence type="ECO:0000313" key="5">
    <source>
        <dbReference type="EMBL" id="MFC6197405.1"/>
    </source>
</evidence>
<evidence type="ECO:0000256" key="1">
    <source>
        <dbReference type="ARBA" id="ARBA00022729"/>
    </source>
</evidence>
<keyword evidence="1 2" id="KW-0732">Signal</keyword>
<evidence type="ECO:0000259" key="4">
    <source>
        <dbReference type="Pfam" id="PF10531"/>
    </source>
</evidence>
<evidence type="ECO:0000313" key="6">
    <source>
        <dbReference type="Proteomes" id="UP001596303"/>
    </source>
</evidence>
<dbReference type="Gene3D" id="3.10.560.10">
    <property type="entry name" value="Outer membrane lipoprotein wza domain like"/>
    <property type="match status" value="1"/>
</dbReference>
<dbReference type="InterPro" id="IPR019554">
    <property type="entry name" value="Soluble_ligand-bd"/>
</dbReference>
<dbReference type="Pfam" id="PF02563">
    <property type="entry name" value="Poly_export"/>
    <property type="match status" value="1"/>
</dbReference>
<reference evidence="6" key="1">
    <citation type="journal article" date="2019" name="Int. J. Syst. Evol. Microbiol.">
        <title>The Global Catalogue of Microorganisms (GCM) 10K type strain sequencing project: providing services to taxonomists for standard genome sequencing and annotation.</title>
        <authorList>
            <consortium name="The Broad Institute Genomics Platform"/>
            <consortium name="The Broad Institute Genome Sequencing Center for Infectious Disease"/>
            <person name="Wu L."/>
            <person name="Ma J."/>
        </authorList>
    </citation>
    <scope>NUCLEOTIDE SEQUENCE [LARGE SCALE GENOMIC DNA]</scope>
    <source>
        <strain evidence="6">CGMCC-1.15741</strain>
    </source>
</reference>
<dbReference type="PANTHER" id="PTHR33619:SF3">
    <property type="entry name" value="POLYSACCHARIDE EXPORT PROTEIN GFCE-RELATED"/>
    <property type="match status" value="1"/>
</dbReference>
<evidence type="ECO:0000259" key="3">
    <source>
        <dbReference type="Pfam" id="PF02563"/>
    </source>
</evidence>
<feature type="domain" description="Soluble ligand binding" evidence="4">
    <location>
        <begin position="120"/>
        <end position="168"/>
    </location>
</feature>
<dbReference type="PANTHER" id="PTHR33619">
    <property type="entry name" value="POLYSACCHARIDE EXPORT PROTEIN GFCE-RELATED"/>
    <property type="match status" value="1"/>
</dbReference>
<organism evidence="5 6">
    <name type="scientific">Ponticaulis profundi</name>
    <dbReference type="NCBI Taxonomy" id="2665222"/>
    <lineage>
        <taxon>Bacteria</taxon>
        <taxon>Pseudomonadati</taxon>
        <taxon>Pseudomonadota</taxon>
        <taxon>Alphaproteobacteria</taxon>
        <taxon>Hyphomonadales</taxon>
        <taxon>Hyphomonadaceae</taxon>
        <taxon>Ponticaulis</taxon>
    </lineage>
</organism>
<dbReference type="RefSeq" id="WP_377376235.1">
    <property type="nucleotide sequence ID" value="NZ_JBHSSW010000004.1"/>
</dbReference>
<protein>
    <submittedName>
        <fullName evidence="5">Polysaccharide biosynthesis/export family protein</fullName>
    </submittedName>
</protein>
<comment type="caution">
    <text evidence="5">The sequence shown here is derived from an EMBL/GenBank/DDBJ whole genome shotgun (WGS) entry which is preliminary data.</text>
</comment>
<dbReference type="EMBL" id="JBHSSW010000004">
    <property type="protein sequence ID" value="MFC6197405.1"/>
    <property type="molecule type" value="Genomic_DNA"/>
</dbReference>
<keyword evidence="6" id="KW-1185">Reference proteome</keyword>
<evidence type="ECO:0000256" key="2">
    <source>
        <dbReference type="SAM" id="SignalP"/>
    </source>
</evidence>
<dbReference type="Pfam" id="PF10531">
    <property type="entry name" value="SLBB"/>
    <property type="match status" value="1"/>
</dbReference>
<name>A0ABW1S6W5_9PROT</name>